<evidence type="ECO:0000256" key="1">
    <source>
        <dbReference type="ARBA" id="ARBA00004786"/>
    </source>
</evidence>
<dbReference type="InterPro" id="IPR005931">
    <property type="entry name" value="P5CDH/ALDH4A1"/>
</dbReference>
<evidence type="ECO:0000256" key="4">
    <source>
        <dbReference type="ARBA" id="ARBA00023027"/>
    </source>
</evidence>
<feature type="domain" description="Aldehyde dehydrogenase" evidence="9">
    <location>
        <begin position="59"/>
        <end position="520"/>
    </location>
</feature>
<evidence type="ECO:0000256" key="6">
    <source>
        <dbReference type="ARBA" id="ARBA00048142"/>
    </source>
</evidence>
<dbReference type="CDD" id="cd07123">
    <property type="entry name" value="ALDH_F4-17_P5CDH"/>
    <property type="match status" value="1"/>
</dbReference>
<evidence type="ECO:0000256" key="7">
    <source>
        <dbReference type="RuleBase" id="RU366016"/>
    </source>
</evidence>
<dbReference type="EC" id="1.2.1.88" evidence="7"/>
<evidence type="ECO:0000313" key="10">
    <source>
        <dbReference type="EMBL" id="ORY87157.1"/>
    </source>
</evidence>
<dbReference type="GeneID" id="63785220"/>
<dbReference type="PANTHER" id="PTHR42862:SF1">
    <property type="entry name" value="DELTA-1-PYRROLINE-5-CARBOXYLATE DEHYDROGENASE 2, ISOFORM A-RELATED"/>
    <property type="match status" value="1"/>
</dbReference>
<dbReference type="Gene3D" id="3.40.309.10">
    <property type="entry name" value="Aldehyde Dehydrogenase, Chain A, domain 2"/>
    <property type="match status" value="1"/>
</dbReference>
<gene>
    <name evidence="10" type="ORF">BCR37DRAFT_376569</name>
</gene>
<dbReference type="InterPro" id="IPR016162">
    <property type="entry name" value="Ald_DH_N"/>
</dbReference>
<evidence type="ECO:0000313" key="11">
    <source>
        <dbReference type="Proteomes" id="UP000193685"/>
    </source>
</evidence>
<keyword evidence="3 7" id="KW-0560">Oxidoreductase</keyword>
<evidence type="ECO:0000256" key="8">
    <source>
        <dbReference type="RuleBase" id="RU366030"/>
    </source>
</evidence>
<dbReference type="InterPro" id="IPR016160">
    <property type="entry name" value="Ald_DH_CS_CYS"/>
</dbReference>
<dbReference type="InterPro" id="IPR050485">
    <property type="entry name" value="Proline_metab_enzyme"/>
</dbReference>
<evidence type="ECO:0000256" key="2">
    <source>
        <dbReference type="ARBA" id="ARBA00009986"/>
    </source>
</evidence>
<comment type="similarity">
    <text evidence="2 7">Belongs to the aldehyde dehydrogenase family.</text>
</comment>
<reference evidence="10 11" key="1">
    <citation type="submission" date="2016-07" db="EMBL/GenBank/DDBJ databases">
        <title>Pervasive Adenine N6-methylation of Active Genes in Fungi.</title>
        <authorList>
            <consortium name="DOE Joint Genome Institute"/>
            <person name="Mondo S.J."/>
            <person name="Dannebaum R.O."/>
            <person name="Kuo R.C."/>
            <person name="Labutti K."/>
            <person name="Haridas S."/>
            <person name="Kuo A."/>
            <person name="Salamov A."/>
            <person name="Ahrendt S.R."/>
            <person name="Lipzen A."/>
            <person name="Sullivan W."/>
            <person name="Andreopoulos W.B."/>
            <person name="Clum A."/>
            <person name="Lindquist E."/>
            <person name="Daum C."/>
            <person name="Ramamoorthy G.K."/>
            <person name="Gryganskyi A."/>
            <person name="Culley D."/>
            <person name="Magnuson J.K."/>
            <person name="James T.Y."/>
            <person name="O'Malley M.A."/>
            <person name="Stajich J.E."/>
            <person name="Spatafora J.W."/>
            <person name="Visel A."/>
            <person name="Grigoriev I.V."/>
        </authorList>
    </citation>
    <scope>NUCLEOTIDE SEQUENCE [LARGE SCALE GENOMIC DNA]</scope>
    <source>
        <strain evidence="10 11">12-1054</strain>
    </source>
</reference>
<dbReference type="SUPFAM" id="SSF53720">
    <property type="entry name" value="ALDH-like"/>
    <property type="match status" value="1"/>
</dbReference>
<dbReference type="NCBIfam" id="TIGR01236">
    <property type="entry name" value="D1pyr5carbox1"/>
    <property type="match status" value="1"/>
</dbReference>
<keyword evidence="11" id="KW-1185">Reference proteome</keyword>
<comment type="caution">
    <text evidence="10">The sequence shown here is derived from an EMBL/GenBank/DDBJ whole genome shotgun (WGS) entry which is preliminary data.</text>
</comment>
<comment type="pathway">
    <text evidence="1 7">Amino-acid degradation; L-proline degradation into L-glutamate; L-glutamate from L-proline: step 2/2.</text>
</comment>
<accession>A0A1Y2FUB1</accession>
<dbReference type="RefSeq" id="XP_040728013.1">
    <property type="nucleotide sequence ID" value="XM_040868621.1"/>
</dbReference>
<dbReference type="InterPro" id="IPR016161">
    <property type="entry name" value="Ald_DH/histidinol_DH"/>
</dbReference>
<dbReference type="OrthoDB" id="5322683at2759"/>
<dbReference type="Gene3D" id="3.40.605.10">
    <property type="entry name" value="Aldehyde Dehydrogenase, Chain A, domain 1"/>
    <property type="match status" value="1"/>
</dbReference>
<dbReference type="Proteomes" id="UP000193685">
    <property type="component" value="Unassembled WGS sequence"/>
</dbReference>
<dbReference type="Pfam" id="PF00171">
    <property type="entry name" value="Aldedh"/>
    <property type="match status" value="1"/>
</dbReference>
<keyword evidence="5 7" id="KW-0642">Proline metabolism</keyword>
<evidence type="ECO:0000259" key="9">
    <source>
        <dbReference type="Pfam" id="PF00171"/>
    </source>
</evidence>
<name>A0A1Y2FUB1_PROLT</name>
<organism evidence="10 11">
    <name type="scientific">Protomyces lactucae-debilis</name>
    <dbReference type="NCBI Taxonomy" id="2754530"/>
    <lineage>
        <taxon>Eukaryota</taxon>
        <taxon>Fungi</taxon>
        <taxon>Dikarya</taxon>
        <taxon>Ascomycota</taxon>
        <taxon>Taphrinomycotina</taxon>
        <taxon>Taphrinomycetes</taxon>
        <taxon>Taphrinales</taxon>
        <taxon>Protomycetaceae</taxon>
        <taxon>Protomyces</taxon>
    </lineage>
</organism>
<dbReference type="GO" id="GO:0010133">
    <property type="term" value="P:L-proline catabolic process to L-glutamate"/>
    <property type="evidence" value="ECO:0007669"/>
    <property type="project" value="UniProtKB-UniRule"/>
</dbReference>
<keyword evidence="4 7" id="KW-0520">NAD</keyword>
<dbReference type="GO" id="GO:0005759">
    <property type="term" value="C:mitochondrial matrix"/>
    <property type="evidence" value="ECO:0007669"/>
    <property type="project" value="TreeGrafter"/>
</dbReference>
<dbReference type="FunFam" id="3.40.309.10:FF:000005">
    <property type="entry name" value="1-pyrroline-5-carboxylate dehydrogenase 1"/>
    <property type="match status" value="1"/>
</dbReference>
<dbReference type="OMA" id="FAGIHFT"/>
<dbReference type="InterPro" id="IPR015590">
    <property type="entry name" value="Aldehyde_DH_dom"/>
</dbReference>
<dbReference type="InterPro" id="IPR016163">
    <property type="entry name" value="Ald_DH_C"/>
</dbReference>
<proteinExistence type="inferred from homology"/>
<dbReference type="PROSITE" id="PS00070">
    <property type="entry name" value="ALDEHYDE_DEHYDR_CYS"/>
    <property type="match status" value="1"/>
</dbReference>
<evidence type="ECO:0000256" key="3">
    <source>
        <dbReference type="ARBA" id="ARBA00023002"/>
    </source>
</evidence>
<sequence length="546" mass="59906">MSYASFKVPAISNEPMLNYAPGSEERQKLVKALDELKARGVVEVPLIIAGEQVKSATVLEQAMPHDHKKVLCKYYGAEEKHVHRAIESALAARESWASLAWADRAAIFLKAADLVAKKYRYQIMAATMLGQGKNAWQAEIDSAAELADFLRFNVKYAEQLYATQPPENTPGSWNRVEYRPLEGFVYAVAPFNFTAIAGNLVAVPVLMGNVVIMKPSPSATLSNYLVRNILIEAGVPENVIQFVPGDAELITKTVFAHREFAALHFTGSTAIFKKLWKQMADNLAADVYRGYPRAVAETGGCNFHLVHPTTHIGNAVLQSVRAAFEYQGQKCSALSRLYVAKSVWEKGFKAQFISATEALKIGTVEDFTNFNGPVIHKASFDRLKGVIDSIEGDSKLTLLAGGKYDDSVGYFVHPTIVESSDPRHSIFSTEYFGPFMAVYVYEDSELEATISLIESSTDYALTGAIFAQDRLVVSELTRRLVNAAGNFYINDKCTGAVVGQQPFGGARASGTNDKAGAQSILARFVSPRSIKDNFIDLENVYYPSNA</sequence>
<evidence type="ECO:0000256" key="5">
    <source>
        <dbReference type="ARBA" id="ARBA00023062"/>
    </source>
</evidence>
<dbReference type="EMBL" id="MCFI01000002">
    <property type="protein sequence ID" value="ORY87157.1"/>
    <property type="molecule type" value="Genomic_DNA"/>
</dbReference>
<protein>
    <recommendedName>
        <fullName evidence="7 8">Multifunctional fusion protein</fullName>
    </recommendedName>
    <domain>
        <recommendedName>
            <fullName evidence="8">Delta-1-pyrroline-5-carboxylate dehydrogenase</fullName>
            <shortName evidence="8">P5C dehydrogenase</shortName>
        </recommendedName>
        <alternativeName>
            <fullName evidence="7">L-glutamate gamma-semialdehyde dehydrogenase</fullName>
        </alternativeName>
    </domain>
    <domain>
        <recommendedName>
            <fullName evidence="7">L-glutamate gamma-semialdehyde dehydrogenase</fullName>
            <ecNumber evidence="7">1.2.1.88</ecNumber>
        </recommendedName>
    </domain>
</protein>
<dbReference type="GO" id="GO:0003842">
    <property type="term" value="F:L-glutamate gamma-semialdehyde dehydrogenase activity"/>
    <property type="evidence" value="ECO:0007669"/>
    <property type="project" value="UniProtKB-UniRule"/>
</dbReference>
<dbReference type="PANTHER" id="PTHR42862">
    <property type="entry name" value="DELTA-1-PYRROLINE-5-CARBOXYLATE DEHYDROGENASE 1, ISOFORM A-RELATED"/>
    <property type="match status" value="1"/>
</dbReference>
<dbReference type="STRING" id="56484.A0A1Y2FUB1"/>
<comment type="catalytic activity">
    <reaction evidence="6 7">
        <text>L-glutamate 5-semialdehyde + NAD(+) + H2O = L-glutamate + NADH + 2 H(+)</text>
        <dbReference type="Rhea" id="RHEA:30235"/>
        <dbReference type="ChEBI" id="CHEBI:15377"/>
        <dbReference type="ChEBI" id="CHEBI:15378"/>
        <dbReference type="ChEBI" id="CHEBI:29985"/>
        <dbReference type="ChEBI" id="CHEBI:57540"/>
        <dbReference type="ChEBI" id="CHEBI:57945"/>
        <dbReference type="ChEBI" id="CHEBI:58066"/>
        <dbReference type="EC" id="1.2.1.88"/>
    </reaction>
</comment>
<dbReference type="AlphaFoldDB" id="A0A1Y2FUB1"/>
<dbReference type="FunFam" id="3.40.605.10:FF:000006">
    <property type="entry name" value="1-pyrroline-5-carboxylate dehydrogenase"/>
    <property type="match status" value="1"/>
</dbReference>
<dbReference type="UniPathway" id="UPA00261">
    <property type="reaction ID" value="UER00374"/>
</dbReference>